<dbReference type="InterPro" id="IPR001841">
    <property type="entry name" value="Znf_RING"/>
</dbReference>
<evidence type="ECO:0000313" key="18">
    <source>
        <dbReference type="EMBL" id="GAA0170791.1"/>
    </source>
</evidence>
<evidence type="ECO:0000256" key="10">
    <source>
        <dbReference type="ARBA" id="ARBA00022833"/>
    </source>
</evidence>
<evidence type="ECO:0000256" key="3">
    <source>
        <dbReference type="ARBA" id="ARBA00004906"/>
    </source>
</evidence>
<feature type="compositionally biased region" description="Polar residues" evidence="15">
    <location>
        <begin position="83"/>
        <end position="92"/>
    </location>
</feature>
<dbReference type="PROSITE" id="PS50089">
    <property type="entry name" value="ZF_RING_2"/>
    <property type="match status" value="1"/>
</dbReference>
<keyword evidence="10" id="KW-0862">Zinc</keyword>
<comment type="similarity">
    <text evidence="13">Belongs to the RING-type zinc finger family. ATL subfamily.</text>
</comment>
<keyword evidence="12 16" id="KW-0472">Membrane</keyword>
<evidence type="ECO:0000256" key="15">
    <source>
        <dbReference type="SAM" id="MobiDB-lite"/>
    </source>
</evidence>
<evidence type="ECO:0000256" key="13">
    <source>
        <dbReference type="ARBA" id="ARBA00024209"/>
    </source>
</evidence>
<dbReference type="EC" id="2.3.2.27" evidence="4"/>
<comment type="subcellular location">
    <subcellularLocation>
        <location evidence="2">Membrane</location>
        <topology evidence="2">Single-pass membrane protein</topology>
    </subcellularLocation>
</comment>
<evidence type="ECO:0000256" key="4">
    <source>
        <dbReference type="ARBA" id="ARBA00012483"/>
    </source>
</evidence>
<proteinExistence type="inferred from homology"/>
<keyword evidence="19" id="KW-1185">Reference proteome</keyword>
<accession>A0AAV3R640</accession>
<evidence type="ECO:0000256" key="9">
    <source>
        <dbReference type="ARBA" id="ARBA00022786"/>
    </source>
</evidence>
<dbReference type="AlphaFoldDB" id="A0AAV3R640"/>
<comment type="caution">
    <text evidence="18">The sequence shown here is derived from an EMBL/GenBank/DDBJ whole genome shotgun (WGS) entry which is preliminary data.</text>
</comment>
<dbReference type="CDD" id="cd16461">
    <property type="entry name" value="RING-H2_EL5-like"/>
    <property type="match status" value="1"/>
</dbReference>
<dbReference type="Proteomes" id="UP001454036">
    <property type="component" value="Unassembled WGS sequence"/>
</dbReference>
<evidence type="ECO:0000256" key="2">
    <source>
        <dbReference type="ARBA" id="ARBA00004167"/>
    </source>
</evidence>
<organism evidence="18 19">
    <name type="scientific">Lithospermum erythrorhizon</name>
    <name type="common">Purple gromwell</name>
    <name type="synonym">Lithospermum officinale var. erythrorhizon</name>
    <dbReference type="NCBI Taxonomy" id="34254"/>
    <lineage>
        <taxon>Eukaryota</taxon>
        <taxon>Viridiplantae</taxon>
        <taxon>Streptophyta</taxon>
        <taxon>Embryophyta</taxon>
        <taxon>Tracheophyta</taxon>
        <taxon>Spermatophyta</taxon>
        <taxon>Magnoliopsida</taxon>
        <taxon>eudicotyledons</taxon>
        <taxon>Gunneridae</taxon>
        <taxon>Pentapetalae</taxon>
        <taxon>asterids</taxon>
        <taxon>lamiids</taxon>
        <taxon>Boraginales</taxon>
        <taxon>Boraginaceae</taxon>
        <taxon>Boraginoideae</taxon>
        <taxon>Lithospermeae</taxon>
        <taxon>Lithospermum</taxon>
    </lineage>
</organism>
<evidence type="ECO:0000256" key="5">
    <source>
        <dbReference type="ARBA" id="ARBA00022679"/>
    </source>
</evidence>
<dbReference type="GO" id="GO:0016020">
    <property type="term" value="C:membrane"/>
    <property type="evidence" value="ECO:0007669"/>
    <property type="project" value="UniProtKB-SubCell"/>
</dbReference>
<evidence type="ECO:0000256" key="11">
    <source>
        <dbReference type="ARBA" id="ARBA00022989"/>
    </source>
</evidence>
<keyword evidence="5" id="KW-0808">Transferase</keyword>
<evidence type="ECO:0000256" key="1">
    <source>
        <dbReference type="ARBA" id="ARBA00000900"/>
    </source>
</evidence>
<evidence type="ECO:0000256" key="16">
    <source>
        <dbReference type="SAM" id="Phobius"/>
    </source>
</evidence>
<dbReference type="SUPFAM" id="SSF57850">
    <property type="entry name" value="RING/U-box"/>
    <property type="match status" value="1"/>
</dbReference>
<dbReference type="EMBL" id="BAABME010007399">
    <property type="protein sequence ID" value="GAA0170791.1"/>
    <property type="molecule type" value="Genomic_DNA"/>
</dbReference>
<feature type="domain" description="RING-type" evidence="17">
    <location>
        <begin position="113"/>
        <end position="155"/>
    </location>
</feature>
<keyword evidence="8 14" id="KW-0863">Zinc-finger</keyword>
<comment type="pathway">
    <text evidence="3">Protein modification; protein ubiquitination.</text>
</comment>
<feature type="compositionally biased region" description="Low complexity" evidence="15">
    <location>
        <begin position="57"/>
        <end position="82"/>
    </location>
</feature>
<sequence>MAKPTKQINLNMDVVEPQDNHRQIEVSPLIVGILGIVAGVLLVASFHFMMLCLRNGRSQTTPRSTTSFPTSQRHAHQAQSSSNRSRTGQLQPITTQSTYAISDNKEENVVEVCAVCLGEFKEGEVIRILPHCGHMYHVPCIDKWLASHSNCPLCRANTVATTSSQRCPPQ</sequence>
<evidence type="ECO:0000259" key="17">
    <source>
        <dbReference type="PROSITE" id="PS50089"/>
    </source>
</evidence>
<evidence type="ECO:0000256" key="14">
    <source>
        <dbReference type="PROSITE-ProRule" id="PRU00175"/>
    </source>
</evidence>
<evidence type="ECO:0000256" key="6">
    <source>
        <dbReference type="ARBA" id="ARBA00022692"/>
    </source>
</evidence>
<protein>
    <recommendedName>
        <fullName evidence="4">RING-type E3 ubiquitin transferase</fullName>
        <ecNumber evidence="4">2.3.2.27</ecNumber>
    </recommendedName>
</protein>
<dbReference type="GO" id="GO:0061630">
    <property type="term" value="F:ubiquitin protein ligase activity"/>
    <property type="evidence" value="ECO:0007669"/>
    <property type="project" value="UniProtKB-EC"/>
</dbReference>
<keyword evidence="11 16" id="KW-1133">Transmembrane helix</keyword>
<keyword evidence="9" id="KW-0833">Ubl conjugation pathway</keyword>
<gene>
    <name evidence="18" type="ORF">LIER_24975</name>
</gene>
<keyword evidence="7" id="KW-0479">Metal-binding</keyword>
<dbReference type="GO" id="GO:0016567">
    <property type="term" value="P:protein ubiquitination"/>
    <property type="evidence" value="ECO:0007669"/>
    <property type="project" value="InterPro"/>
</dbReference>
<comment type="catalytic activity">
    <reaction evidence="1">
        <text>S-ubiquitinyl-[E2 ubiquitin-conjugating enzyme]-L-cysteine + [acceptor protein]-L-lysine = [E2 ubiquitin-conjugating enzyme]-L-cysteine + N(6)-ubiquitinyl-[acceptor protein]-L-lysine.</text>
        <dbReference type="EC" id="2.3.2.27"/>
    </reaction>
</comment>
<name>A0AAV3R640_LITER</name>
<dbReference type="Gene3D" id="3.30.40.10">
    <property type="entry name" value="Zinc/RING finger domain, C3HC4 (zinc finger)"/>
    <property type="match status" value="1"/>
</dbReference>
<evidence type="ECO:0000256" key="8">
    <source>
        <dbReference type="ARBA" id="ARBA00022771"/>
    </source>
</evidence>
<dbReference type="GO" id="GO:0008270">
    <property type="term" value="F:zinc ion binding"/>
    <property type="evidence" value="ECO:0007669"/>
    <property type="project" value="UniProtKB-KW"/>
</dbReference>
<keyword evidence="6 16" id="KW-0812">Transmembrane</keyword>
<dbReference type="InterPro" id="IPR013083">
    <property type="entry name" value="Znf_RING/FYVE/PHD"/>
</dbReference>
<dbReference type="Pfam" id="PF13639">
    <property type="entry name" value="zf-RING_2"/>
    <property type="match status" value="1"/>
</dbReference>
<evidence type="ECO:0000313" key="19">
    <source>
        <dbReference type="Proteomes" id="UP001454036"/>
    </source>
</evidence>
<feature type="region of interest" description="Disordered" evidence="15">
    <location>
        <begin position="57"/>
        <end position="92"/>
    </location>
</feature>
<evidence type="ECO:0000256" key="7">
    <source>
        <dbReference type="ARBA" id="ARBA00022723"/>
    </source>
</evidence>
<evidence type="ECO:0000256" key="12">
    <source>
        <dbReference type="ARBA" id="ARBA00023136"/>
    </source>
</evidence>
<dbReference type="SMART" id="SM00184">
    <property type="entry name" value="RING"/>
    <property type="match status" value="1"/>
</dbReference>
<feature type="transmembrane region" description="Helical" evidence="16">
    <location>
        <begin position="29"/>
        <end position="53"/>
    </location>
</feature>
<dbReference type="PANTHER" id="PTHR46913:SF1">
    <property type="entry name" value="RING-H2 FINGER PROTEIN ATL16"/>
    <property type="match status" value="1"/>
</dbReference>
<dbReference type="PANTHER" id="PTHR46913">
    <property type="entry name" value="RING-H2 FINGER PROTEIN ATL16"/>
    <property type="match status" value="1"/>
</dbReference>
<dbReference type="InterPro" id="IPR044600">
    <property type="entry name" value="ATL1/ATL16-like"/>
</dbReference>
<reference evidence="18 19" key="1">
    <citation type="submission" date="2024-01" db="EMBL/GenBank/DDBJ databases">
        <title>The complete chloroplast genome sequence of Lithospermum erythrorhizon: insights into the phylogenetic relationship among Boraginaceae species and the maternal lineages of purple gromwells.</title>
        <authorList>
            <person name="Okada T."/>
            <person name="Watanabe K."/>
        </authorList>
    </citation>
    <scope>NUCLEOTIDE SEQUENCE [LARGE SCALE GENOMIC DNA]</scope>
</reference>